<dbReference type="Gene3D" id="1.10.3670.10">
    <property type="entry name" value="Putative xylanase like domain"/>
    <property type="match status" value="1"/>
</dbReference>
<dbReference type="InterPro" id="IPR038765">
    <property type="entry name" value="Papain-like_cys_pep_sf"/>
</dbReference>
<sequence>MLPGSAPAQVQLDAYSNALITQAVADQKARMADPERRAERITSPFLGTPYEANRLQGSYTTPEQLVIDLERLDCFTFLDYVEALRKTSHASAFQQNLILTRYAQGIVSYPNRRHFFTDWAMTLPRNAVDITPELSLDSRTVTKTLNAGKQGVPLIPGLAVVARDVHFIPASRVGPALISKLRPGDYVGIYSPAPGLDVTHVGVFLNTEQGPVLRNASSRPSQHKVIDSPFLEYVSKTPGIVVLRPIAP</sequence>
<evidence type="ECO:0000313" key="2">
    <source>
        <dbReference type="Proteomes" id="UP000746535"/>
    </source>
</evidence>
<dbReference type="Gene3D" id="2.30.260.10">
    <property type="entry name" value="putative xylanase like domain"/>
    <property type="match status" value="1"/>
</dbReference>
<dbReference type="SUPFAM" id="SSF54001">
    <property type="entry name" value="Cysteine proteinases"/>
    <property type="match status" value="1"/>
</dbReference>
<reference evidence="1 2" key="1">
    <citation type="submission" date="2020-03" db="EMBL/GenBank/DDBJ databases">
        <authorList>
            <person name="Wang L."/>
            <person name="He N."/>
            <person name="Li Y."/>
            <person name="Fang Y."/>
            <person name="Zhang F."/>
        </authorList>
    </citation>
    <scope>NUCLEOTIDE SEQUENCE [LARGE SCALE GENOMIC DNA]</scope>
    <source>
        <strain evidence="2">hsmgli-8</strain>
    </source>
</reference>
<accession>A0ABX0YFZ3</accession>
<protein>
    <submittedName>
        <fullName evidence="1">DUF1460 domain-containing protein</fullName>
    </submittedName>
</protein>
<dbReference type="Pfam" id="PF07313">
    <property type="entry name" value="AmiA-like"/>
    <property type="match status" value="1"/>
</dbReference>
<keyword evidence="2" id="KW-1185">Reference proteome</keyword>
<dbReference type="Proteomes" id="UP000746535">
    <property type="component" value="Unassembled WGS sequence"/>
</dbReference>
<organism evidence="1 2">
    <name type="scientific">Pseudomonas quercus</name>
    <dbReference type="NCBI Taxonomy" id="2722792"/>
    <lineage>
        <taxon>Bacteria</taxon>
        <taxon>Pseudomonadati</taxon>
        <taxon>Pseudomonadota</taxon>
        <taxon>Gammaproteobacteria</taxon>
        <taxon>Pseudomonadales</taxon>
        <taxon>Pseudomonadaceae</taxon>
        <taxon>Pseudomonas</taxon>
    </lineage>
</organism>
<dbReference type="InterPro" id="IPR010846">
    <property type="entry name" value="AmiA-like"/>
</dbReference>
<proteinExistence type="predicted"/>
<gene>
    <name evidence="1" type="ORF">HBH25_09820</name>
</gene>
<dbReference type="EMBL" id="JAAVJI010000004">
    <property type="protein sequence ID" value="NJP01162.1"/>
    <property type="molecule type" value="Genomic_DNA"/>
</dbReference>
<evidence type="ECO:0000313" key="1">
    <source>
        <dbReference type="EMBL" id="NJP01162.1"/>
    </source>
</evidence>
<comment type="caution">
    <text evidence="1">The sequence shown here is derived from an EMBL/GenBank/DDBJ whole genome shotgun (WGS) entry which is preliminary data.</text>
</comment>
<name>A0ABX0YFZ3_9PSED</name>